<dbReference type="PANTHER" id="PTHR33744:SF1">
    <property type="entry name" value="DNA-BINDING TRANSCRIPTIONAL ACTIVATOR ADER"/>
    <property type="match status" value="1"/>
</dbReference>
<keyword evidence="4" id="KW-1185">Reference proteome</keyword>
<protein>
    <submittedName>
        <fullName evidence="3">PucR family transcriptional regulator</fullName>
    </submittedName>
</protein>
<dbReference type="AlphaFoldDB" id="A0A6G9YEI7"/>
<dbReference type="KEGG" id="nah:F5544_17685"/>
<dbReference type="RefSeq" id="WP_167474231.1">
    <property type="nucleotide sequence ID" value="NZ_CP046172.1"/>
</dbReference>
<evidence type="ECO:0000259" key="1">
    <source>
        <dbReference type="Pfam" id="PF07905"/>
    </source>
</evidence>
<dbReference type="Gene3D" id="1.10.10.2840">
    <property type="entry name" value="PucR C-terminal helix-turn-helix domain"/>
    <property type="match status" value="1"/>
</dbReference>
<reference evidence="3 4" key="1">
    <citation type="journal article" date="2019" name="ACS Chem. Biol.">
        <title>Identification and Mobilization of a Cryptic Antibiotic Biosynthesis Gene Locus from a Human-Pathogenic Nocardia Isolate.</title>
        <authorList>
            <person name="Herisse M."/>
            <person name="Ishida K."/>
            <person name="Porter J.L."/>
            <person name="Howden B."/>
            <person name="Hertweck C."/>
            <person name="Stinear T.P."/>
            <person name="Pidot S.J."/>
        </authorList>
    </citation>
    <scope>NUCLEOTIDE SEQUENCE [LARGE SCALE GENOMIC DNA]</scope>
    <source>
        <strain evidence="3 4">AUSMDU00012717</strain>
    </source>
</reference>
<accession>A0A6G9YEI7</accession>
<dbReference type="InterPro" id="IPR012914">
    <property type="entry name" value="PucR_dom"/>
</dbReference>
<dbReference type="InterPro" id="IPR051448">
    <property type="entry name" value="CdaR-like_regulators"/>
</dbReference>
<sequence length="502" mass="52741">MTVSVEWVLRQPDLAVRLRGGAAGVRHDIQLVVTTELENPFRWLSGGELVLTTGMRLPNGVERRTAYLRGLAECGVAGLGFGTGLTHAEVPADLIAAADAIGLPVFEVPLPIPFAAIVKRVTARIAEQQYDAVLRASNAQPRMTRALIRSGADAIVAELAKSLSATVIVLDPDGAVVEYQPGRTDPGLVRTAREAAASGPASGVRTDPSGASITHQRIGVGRRRHGDLVVVSAAPLGHVDQILLGHANSLLALDFAKPARLQATQHLLNAQALALLLGADTDPEPAWAQLTQAADPQGLIRVLAAECDTEEAADAMRDAAEDAVIRAGLPLFLHRTGHLVLVVLPAARAVPVAHRVNAQIIGGTRRFIRAGLGAAHPVRELATAVSGARTAAAAAERGGPVVESGSLTLLSHAATRDVLASMAVTVLRPVLDYDRAHGTELVVALRTFLEANGHWDAAAAASGVHRHTLRKRIGTVRDLLDRDLDSARVRAELLLALLAHGD</sequence>
<evidence type="ECO:0000259" key="2">
    <source>
        <dbReference type="Pfam" id="PF13556"/>
    </source>
</evidence>
<dbReference type="EMBL" id="CP046172">
    <property type="protein sequence ID" value="QIS11413.1"/>
    <property type="molecule type" value="Genomic_DNA"/>
</dbReference>
<evidence type="ECO:0000313" key="4">
    <source>
        <dbReference type="Proteomes" id="UP000503540"/>
    </source>
</evidence>
<proteinExistence type="predicted"/>
<feature type="domain" description="Purine catabolism PurC-like" evidence="1">
    <location>
        <begin position="8"/>
        <end position="125"/>
    </location>
</feature>
<dbReference type="PANTHER" id="PTHR33744">
    <property type="entry name" value="CARBOHYDRATE DIACID REGULATOR"/>
    <property type="match status" value="1"/>
</dbReference>
<dbReference type="InterPro" id="IPR042070">
    <property type="entry name" value="PucR_C-HTH_sf"/>
</dbReference>
<gene>
    <name evidence="3" type="ORF">F5544_17685</name>
</gene>
<dbReference type="InterPro" id="IPR025736">
    <property type="entry name" value="PucR_C-HTH_dom"/>
</dbReference>
<dbReference type="Pfam" id="PF07905">
    <property type="entry name" value="PucR"/>
    <property type="match status" value="1"/>
</dbReference>
<evidence type="ECO:0000313" key="3">
    <source>
        <dbReference type="EMBL" id="QIS11413.1"/>
    </source>
</evidence>
<organism evidence="3 4">
    <name type="scientific">Nocardia arthritidis</name>
    <dbReference type="NCBI Taxonomy" id="228602"/>
    <lineage>
        <taxon>Bacteria</taxon>
        <taxon>Bacillati</taxon>
        <taxon>Actinomycetota</taxon>
        <taxon>Actinomycetes</taxon>
        <taxon>Mycobacteriales</taxon>
        <taxon>Nocardiaceae</taxon>
        <taxon>Nocardia</taxon>
    </lineage>
</organism>
<feature type="domain" description="PucR C-terminal helix-turn-helix" evidence="2">
    <location>
        <begin position="442"/>
        <end position="499"/>
    </location>
</feature>
<dbReference type="Pfam" id="PF13556">
    <property type="entry name" value="HTH_30"/>
    <property type="match status" value="1"/>
</dbReference>
<name>A0A6G9YEI7_9NOCA</name>
<dbReference type="Proteomes" id="UP000503540">
    <property type="component" value="Chromosome"/>
</dbReference>